<evidence type="ECO:0000313" key="1">
    <source>
        <dbReference type="EMBL" id="CDH93491.1"/>
    </source>
</evidence>
<dbReference type="AGR" id="WB:WBGene00235262"/>
<gene>
    <name evidence="1" type="ORF">CELE_T05C7.9</name>
    <name evidence="1 3" type="ORF">T05C7.9</name>
</gene>
<dbReference type="PaxDb" id="6239-T05C7.9"/>
<dbReference type="WormBase" id="T05C7.9">
    <property type="protein sequence ID" value="CE48613"/>
    <property type="gene ID" value="WBGene00235262"/>
</dbReference>
<dbReference type="Bgee" id="WBGene00235262">
    <property type="expression patterns" value="Expressed in larva"/>
</dbReference>
<name>U4PN27_CAEEL</name>
<dbReference type="KEGG" id="cel:CELE_T05C7.9"/>
<reference evidence="1 2" key="1">
    <citation type="journal article" date="1998" name="Science">
        <title>Genome sequence of the nematode C. elegans: a platform for investigating biology.</title>
        <authorList>
            <consortium name="The C. elegans sequencing consortium"/>
            <person name="Sulson J.E."/>
            <person name="Waterston R."/>
        </authorList>
    </citation>
    <scope>NUCLEOTIDE SEQUENCE [LARGE SCALE GENOMIC DNA]</scope>
    <source>
        <strain evidence="1 2">Bristol N2</strain>
    </source>
</reference>
<organism evidence="1 2">
    <name type="scientific">Caenorhabditis elegans</name>
    <dbReference type="NCBI Taxonomy" id="6239"/>
    <lineage>
        <taxon>Eukaryota</taxon>
        <taxon>Metazoa</taxon>
        <taxon>Ecdysozoa</taxon>
        <taxon>Nematoda</taxon>
        <taxon>Chromadorea</taxon>
        <taxon>Rhabditida</taxon>
        <taxon>Rhabditina</taxon>
        <taxon>Rhabditomorpha</taxon>
        <taxon>Rhabditoidea</taxon>
        <taxon>Rhabditidae</taxon>
        <taxon>Peloderinae</taxon>
        <taxon>Caenorhabditis</taxon>
    </lineage>
</organism>
<dbReference type="HOGENOM" id="CLU_3377571_0_0_1"/>
<dbReference type="AlphaFoldDB" id="U4PN27"/>
<dbReference type="Proteomes" id="UP000001940">
    <property type="component" value="Chromosome IV"/>
</dbReference>
<dbReference type="RefSeq" id="NP_001294657.1">
    <property type="nucleotide sequence ID" value="NM_001307728.1"/>
</dbReference>
<sequence>MSPPIFNIIRFPFVLISSAPDSQRARSFISARLH</sequence>
<dbReference type="EMBL" id="BX284604">
    <property type="protein sequence ID" value="CDH93491.1"/>
    <property type="molecule type" value="Genomic_DNA"/>
</dbReference>
<evidence type="ECO:0000313" key="2">
    <source>
        <dbReference type="Proteomes" id="UP000001940"/>
    </source>
</evidence>
<keyword evidence="2" id="KW-1185">Reference proteome</keyword>
<dbReference type="InParanoid" id="U4PN27"/>
<evidence type="ECO:0000313" key="3">
    <source>
        <dbReference type="WormBase" id="T05C7.9"/>
    </source>
</evidence>
<proteinExistence type="predicted"/>
<dbReference type="STRING" id="6239.T05C7.9.1"/>
<dbReference type="CTD" id="24104856"/>
<protein>
    <submittedName>
        <fullName evidence="1">Uncharacterized protein</fullName>
    </submittedName>
</protein>
<accession>U4PN27</accession>
<dbReference type="GeneID" id="24104856"/>